<protein>
    <submittedName>
        <fullName evidence="1">Uncharacterized protein</fullName>
    </submittedName>
</protein>
<evidence type="ECO:0000313" key="2">
    <source>
        <dbReference type="Proteomes" id="UP001056120"/>
    </source>
</evidence>
<name>A0ACB9JFL7_9ASTR</name>
<dbReference type="Proteomes" id="UP001056120">
    <property type="component" value="Linkage Group LG04"/>
</dbReference>
<reference evidence="2" key="1">
    <citation type="journal article" date="2022" name="Mol. Ecol. Resour.">
        <title>The genomes of chicory, endive, great burdock and yacon provide insights into Asteraceae palaeo-polyploidization history and plant inulin production.</title>
        <authorList>
            <person name="Fan W."/>
            <person name="Wang S."/>
            <person name="Wang H."/>
            <person name="Wang A."/>
            <person name="Jiang F."/>
            <person name="Liu H."/>
            <person name="Zhao H."/>
            <person name="Xu D."/>
            <person name="Zhang Y."/>
        </authorList>
    </citation>
    <scope>NUCLEOTIDE SEQUENCE [LARGE SCALE GENOMIC DNA]</scope>
    <source>
        <strain evidence="2">cv. Yunnan</strain>
    </source>
</reference>
<comment type="caution">
    <text evidence="1">The sequence shown here is derived from an EMBL/GenBank/DDBJ whole genome shotgun (WGS) entry which is preliminary data.</text>
</comment>
<gene>
    <name evidence="1" type="ORF">L1987_12966</name>
</gene>
<accession>A0ACB9JFL7</accession>
<keyword evidence="2" id="KW-1185">Reference proteome</keyword>
<dbReference type="EMBL" id="CM042021">
    <property type="protein sequence ID" value="KAI3819142.1"/>
    <property type="molecule type" value="Genomic_DNA"/>
</dbReference>
<reference evidence="1 2" key="2">
    <citation type="journal article" date="2022" name="Mol. Ecol. Resour.">
        <title>The genomes of chicory, endive, great burdock and yacon provide insights into Asteraceae paleo-polyploidization history and plant inulin production.</title>
        <authorList>
            <person name="Fan W."/>
            <person name="Wang S."/>
            <person name="Wang H."/>
            <person name="Wang A."/>
            <person name="Jiang F."/>
            <person name="Liu H."/>
            <person name="Zhao H."/>
            <person name="Xu D."/>
            <person name="Zhang Y."/>
        </authorList>
    </citation>
    <scope>NUCLEOTIDE SEQUENCE [LARGE SCALE GENOMIC DNA]</scope>
    <source>
        <strain evidence="2">cv. Yunnan</strain>
        <tissue evidence="1">Leaves</tissue>
    </source>
</reference>
<organism evidence="1 2">
    <name type="scientific">Smallanthus sonchifolius</name>
    <dbReference type="NCBI Taxonomy" id="185202"/>
    <lineage>
        <taxon>Eukaryota</taxon>
        <taxon>Viridiplantae</taxon>
        <taxon>Streptophyta</taxon>
        <taxon>Embryophyta</taxon>
        <taxon>Tracheophyta</taxon>
        <taxon>Spermatophyta</taxon>
        <taxon>Magnoliopsida</taxon>
        <taxon>eudicotyledons</taxon>
        <taxon>Gunneridae</taxon>
        <taxon>Pentapetalae</taxon>
        <taxon>asterids</taxon>
        <taxon>campanulids</taxon>
        <taxon>Asterales</taxon>
        <taxon>Asteraceae</taxon>
        <taxon>Asteroideae</taxon>
        <taxon>Heliantheae alliance</taxon>
        <taxon>Millerieae</taxon>
        <taxon>Smallanthus</taxon>
    </lineage>
</organism>
<proteinExistence type="predicted"/>
<evidence type="ECO:0000313" key="1">
    <source>
        <dbReference type="EMBL" id="KAI3819142.1"/>
    </source>
</evidence>
<sequence length="186" mass="21363">MLPMWVVFSLLSIISATRSTFFLQQYNNLDTDVDIALQIYSLVQAFSKFVIPFLYAWFCCLRKNEKVKIGVGILCGVASCIFAWQLEVVHGTTSISFLWLELADDDSQQNHLREQISDIVQNQDLDNDDQKQHNEDFTNVDCMEQISDTEQNQDLANKDQNKDNEDSTNVGVQQDHCIEQSSDKQK</sequence>